<gene>
    <name evidence="1" type="ORF">H5V44_10585</name>
</gene>
<dbReference type="AlphaFoldDB" id="A0A7J9SID5"/>
<sequence>MGFRPVPCRRRLHRHVGANTCNGRSEPAGGYGLAWFEVVVPDNAALAAVRERLAAADVAVGERGDGIEFGVRTD</sequence>
<dbReference type="Proteomes" id="UP000546257">
    <property type="component" value="Unassembled WGS sequence"/>
</dbReference>
<reference evidence="1 2" key="1">
    <citation type="submission" date="2020-08" db="EMBL/GenBank/DDBJ databases">
        <authorList>
            <person name="Seo M.-J."/>
        </authorList>
    </citation>
    <scope>NUCLEOTIDE SEQUENCE [LARGE SCALE GENOMIC DNA]</scope>
    <source>
        <strain evidence="1 2">MBLA0160</strain>
    </source>
</reference>
<dbReference type="SUPFAM" id="SSF54593">
    <property type="entry name" value="Glyoxalase/Bleomycin resistance protein/Dihydroxybiphenyl dioxygenase"/>
    <property type="match status" value="1"/>
</dbReference>
<name>A0A7J9SID5_9EURY</name>
<proteinExistence type="predicted"/>
<keyword evidence="2" id="KW-1185">Reference proteome</keyword>
<accession>A0A7J9SID5</accession>
<organism evidence="1 2">
    <name type="scientific">Halobellus ruber</name>
    <dbReference type="NCBI Taxonomy" id="2761102"/>
    <lineage>
        <taxon>Archaea</taxon>
        <taxon>Methanobacteriati</taxon>
        <taxon>Methanobacteriota</taxon>
        <taxon>Stenosarchaea group</taxon>
        <taxon>Halobacteria</taxon>
        <taxon>Halobacteriales</taxon>
        <taxon>Haloferacaceae</taxon>
        <taxon>Halobellus</taxon>
    </lineage>
</organism>
<evidence type="ECO:0000313" key="2">
    <source>
        <dbReference type="Proteomes" id="UP000546257"/>
    </source>
</evidence>
<dbReference type="InterPro" id="IPR029068">
    <property type="entry name" value="Glyas_Bleomycin-R_OHBP_Dase"/>
</dbReference>
<evidence type="ECO:0000313" key="1">
    <source>
        <dbReference type="EMBL" id="MBB6646725.1"/>
    </source>
</evidence>
<dbReference type="EMBL" id="JACKXD010000003">
    <property type="protein sequence ID" value="MBB6646725.1"/>
    <property type="molecule type" value="Genomic_DNA"/>
</dbReference>
<dbReference type="RefSeq" id="WP_185193081.1">
    <property type="nucleotide sequence ID" value="NZ_JACKXD010000003.1"/>
</dbReference>
<protein>
    <submittedName>
        <fullName evidence="1">Uncharacterized protein</fullName>
    </submittedName>
</protein>
<comment type="caution">
    <text evidence="1">The sequence shown here is derived from an EMBL/GenBank/DDBJ whole genome shotgun (WGS) entry which is preliminary data.</text>
</comment>